<keyword evidence="3 4" id="KW-0460">Magnesium</keyword>
<dbReference type="SUPFAM" id="SSF56655">
    <property type="entry name" value="Carbohydrate phosphatase"/>
    <property type="match status" value="1"/>
</dbReference>
<dbReference type="PANTHER" id="PTHR20854">
    <property type="entry name" value="INOSITOL MONOPHOSPHATASE"/>
    <property type="match status" value="1"/>
</dbReference>
<reference evidence="5 6" key="1">
    <citation type="journal article" date="2017" name="Water Res.">
        <title>Comammox in drinking water systems.</title>
        <authorList>
            <person name="Wang Y."/>
            <person name="Ma L."/>
            <person name="Mao Y."/>
            <person name="Jiang X."/>
            <person name="Xia Y."/>
            <person name="Yu K."/>
            <person name="Li B."/>
            <person name="Zhang T."/>
        </authorList>
    </citation>
    <scope>NUCLEOTIDE SEQUENCE [LARGE SCALE GENOMIC DNA]</scope>
    <source>
        <strain evidence="5">SG_bin8</strain>
    </source>
</reference>
<dbReference type="GO" id="GO:0046854">
    <property type="term" value="P:phosphatidylinositol phosphate biosynthetic process"/>
    <property type="evidence" value="ECO:0007669"/>
    <property type="project" value="InterPro"/>
</dbReference>
<comment type="cofactor">
    <cofactor evidence="4">
        <name>Mg(2+)</name>
        <dbReference type="ChEBI" id="CHEBI:18420"/>
    </cofactor>
</comment>
<evidence type="ECO:0000256" key="2">
    <source>
        <dbReference type="ARBA" id="ARBA00022723"/>
    </source>
</evidence>
<feature type="binding site" evidence="4">
    <location>
        <position position="90"/>
    </location>
    <ligand>
        <name>Mg(2+)</name>
        <dbReference type="ChEBI" id="CHEBI:18420"/>
        <label>2</label>
    </ligand>
</feature>
<dbReference type="STRING" id="1827387.A4S15_00320"/>
<comment type="caution">
    <text evidence="5">The sequence shown here is derived from an EMBL/GenBank/DDBJ whole genome shotgun (WGS) entry which is preliminary data.</text>
</comment>
<dbReference type="GO" id="GO:0007165">
    <property type="term" value="P:signal transduction"/>
    <property type="evidence" value="ECO:0007669"/>
    <property type="project" value="TreeGrafter"/>
</dbReference>
<keyword evidence="2 4" id="KW-0479">Metal-binding</keyword>
<evidence type="ECO:0000313" key="5">
    <source>
        <dbReference type="EMBL" id="OQW53931.1"/>
    </source>
</evidence>
<feature type="binding site" evidence="4">
    <location>
        <position position="206"/>
    </location>
    <ligand>
        <name>Mg(2+)</name>
        <dbReference type="ChEBI" id="CHEBI:18420"/>
        <label>1</label>
        <note>catalytic</note>
    </ligand>
</feature>
<dbReference type="Gene3D" id="3.30.540.10">
    <property type="entry name" value="Fructose-1,6-Bisphosphatase, subunit A, domain 1"/>
    <property type="match status" value="1"/>
</dbReference>
<dbReference type="CDD" id="cd01638">
    <property type="entry name" value="CysQ"/>
    <property type="match status" value="1"/>
</dbReference>
<sequence length="257" mass="26761">MAASDDDADLALLTSFAREAAALALTFFGQAPKSWTKSGNSPVSEADIAIDRLLHDGLRAARPAYGWLSEEAVDSAERLSADTLFVVDPIDGTRAFLAGQEDWTVSLAVVREGRPVAACLVAPVRNIVFEASRGRGTFIGSARLAVSTLGDAAKARVASPKAHVGVTLPAFAEAVPRIASLALRLASVANQHIDAAFAGPGAKDWDIAAADLIVTEAGGRLSDFSGHHPLYNRPDPSHPALLAAGPALHDVLLTSRS</sequence>
<evidence type="ECO:0000313" key="6">
    <source>
        <dbReference type="Proteomes" id="UP000192872"/>
    </source>
</evidence>
<evidence type="ECO:0000256" key="3">
    <source>
        <dbReference type="ARBA" id="ARBA00022842"/>
    </source>
</evidence>
<dbReference type="Pfam" id="PF00459">
    <property type="entry name" value="Inositol_P"/>
    <property type="match status" value="1"/>
</dbReference>
<dbReference type="InterPro" id="IPR000760">
    <property type="entry name" value="Inositol_monophosphatase-like"/>
</dbReference>
<dbReference type="Gene3D" id="3.40.190.80">
    <property type="match status" value="1"/>
</dbReference>
<dbReference type="EMBL" id="LWDL01000005">
    <property type="protein sequence ID" value="OQW53931.1"/>
    <property type="molecule type" value="Genomic_DNA"/>
</dbReference>
<dbReference type="PROSITE" id="PS00630">
    <property type="entry name" value="IMP_2"/>
    <property type="match status" value="1"/>
</dbReference>
<feature type="binding site" evidence="4">
    <location>
        <position position="91"/>
    </location>
    <ligand>
        <name>Mg(2+)</name>
        <dbReference type="ChEBI" id="CHEBI:18420"/>
        <label>1</label>
        <note>catalytic</note>
    </ligand>
</feature>
<dbReference type="Proteomes" id="UP000192872">
    <property type="component" value="Unassembled WGS sequence"/>
</dbReference>
<feature type="binding site" evidence="4">
    <location>
        <position position="88"/>
    </location>
    <ligand>
        <name>Mg(2+)</name>
        <dbReference type="ChEBI" id="CHEBI:18420"/>
        <label>1</label>
        <note>catalytic</note>
    </ligand>
</feature>
<dbReference type="AlphaFoldDB" id="A0A1W9I3A1"/>
<dbReference type="GO" id="GO:0046872">
    <property type="term" value="F:metal ion binding"/>
    <property type="evidence" value="ECO:0007669"/>
    <property type="project" value="UniProtKB-KW"/>
</dbReference>
<name>A0A1W9I3A1_9HYPH</name>
<comment type="similarity">
    <text evidence="1">Belongs to the inositol monophosphatase superfamily.</text>
</comment>
<accession>A0A1W9I3A1</accession>
<protein>
    <recommendedName>
        <fullName evidence="7">3'(2'),5'-bisphosphate nucleotidase CysQ</fullName>
    </recommendedName>
</protein>
<gene>
    <name evidence="5" type="ORF">A4S15_00320</name>
</gene>
<evidence type="ECO:0000256" key="1">
    <source>
        <dbReference type="ARBA" id="ARBA00009759"/>
    </source>
</evidence>
<dbReference type="InterPro" id="IPR020550">
    <property type="entry name" value="Inositol_monophosphatase_CS"/>
</dbReference>
<dbReference type="PANTHER" id="PTHR20854:SF4">
    <property type="entry name" value="INOSITOL-1-MONOPHOSPHATASE-RELATED"/>
    <property type="match status" value="1"/>
</dbReference>
<evidence type="ECO:0008006" key="7">
    <source>
        <dbReference type="Google" id="ProtNLM"/>
    </source>
</evidence>
<organism evidence="5 6">
    <name type="scientific">Candidatus Raskinella chloraquaticus</name>
    <dbReference type="NCBI Taxonomy" id="1951219"/>
    <lineage>
        <taxon>Bacteria</taxon>
        <taxon>Pseudomonadati</taxon>
        <taxon>Pseudomonadota</taxon>
        <taxon>Alphaproteobacteria</taxon>
        <taxon>Hyphomicrobiales</taxon>
        <taxon>Phreatobacteraceae</taxon>
        <taxon>Candidatus Raskinella</taxon>
    </lineage>
</organism>
<dbReference type="GO" id="GO:0008934">
    <property type="term" value="F:inositol monophosphate 1-phosphatase activity"/>
    <property type="evidence" value="ECO:0007669"/>
    <property type="project" value="TreeGrafter"/>
</dbReference>
<feature type="binding site" evidence="4">
    <location>
        <position position="70"/>
    </location>
    <ligand>
        <name>Mg(2+)</name>
        <dbReference type="ChEBI" id="CHEBI:18420"/>
        <label>1</label>
        <note>catalytic</note>
    </ligand>
</feature>
<evidence type="ECO:0000256" key="4">
    <source>
        <dbReference type="PIRSR" id="PIRSR600760-2"/>
    </source>
</evidence>
<proteinExistence type="inferred from homology"/>
<dbReference type="GO" id="GO:0006020">
    <property type="term" value="P:inositol metabolic process"/>
    <property type="evidence" value="ECO:0007669"/>
    <property type="project" value="TreeGrafter"/>
</dbReference>
<dbReference type="RefSeq" id="WP_376802122.1">
    <property type="nucleotide sequence ID" value="NZ_DBNB01000034.1"/>
</dbReference>
<dbReference type="PRINTS" id="PR00377">
    <property type="entry name" value="IMPHPHTASES"/>
</dbReference>